<accession>A0A238L1V6</accession>
<dbReference type="Proteomes" id="UP000220836">
    <property type="component" value="Unassembled WGS sequence"/>
</dbReference>
<name>A0A238L1V6_9RHOB</name>
<reference evidence="1 2" key="1">
    <citation type="submission" date="2017-05" db="EMBL/GenBank/DDBJ databases">
        <authorList>
            <person name="Song R."/>
            <person name="Chenine A.L."/>
            <person name="Ruprecht R.M."/>
        </authorList>
    </citation>
    <scope>NUCLEOTIDE SEQUENCE [LARGE SCALE GENOMIC DNA]</scope>
    <source>
        <strain evidence="1 2">CECT 8663</strain>
    </source>
</reference>
<keyword evidence="2" id="KW-1185">Reference proteome</keyword>
<organism evidence="1 2">
    <name type="scientific">Pelagimonas varians</name>
    <dbReference type="NCBI Taxonomy" id="696760"/>
    <lineage>
        <taxon>Bacteria</taxon>
        <taxon>Pseudomonadati</taxon>
        <taxon>Pseudomonadota</taxon>
        <taxon>Alphaproteobacteria</taxon>
        <taxon>Rhodobacterales</taxon>
        <taxon>Roseobacteraceae</taxon>
        <taxon>Pelagimonas</taxon>
    </lineage>
</organism>
<gene>
    <name evidence="1" type="ORF">PEV8663_04043</name>
</gene>
<dbReference type="OrthoDB" id="9787207at2"/>
<evidence type="ECO:0000313" key="1">
    <source>
        <dbReference type="EMBL" id="SMX48967.1"/>
    </source>
</evidence>
<sequence length="400" mass="46167">MITLSNAQARRLFLDKHALGEAPTGAGKGADLLELITRLGFVQVDSVRTVERAHHMILFSRRQAYRPGNLDHLLEHDRSLFEHWTHDASIIPTDFYPHWNMRFDRNDTKLRKQWRAWRRDGFEDKVQGVLDRIEDKGACGSGDVGDDEARGSGGWWDWHPSKTALEFLWQTGQLAVSRREQFRKFFDLTNRVIPQTQLTRKPTEKQSIDWLCNAAIDRLGFATSGEIAAFWASISAAEARIWCNEAVTSGHLTPIQIEQTDGQMRQCFARPDVLMAADNAPIPQNRMRILSPFDPMLRDRKRAEKLFGFHYRIEIFTPAAKRQYGYYVFPMLEKDRLVGRIDVATDRNADRLHVTAVWPERGVLWGKARQDRLNAELARMSRFCVTSGVSFSDNWLRDPK</sequence>
<dbReference type="Pfam" id="PF06224">
    <property type="entry name" value="AlkZ-like"/>
    <property type="match status" value="1"/>
</dbReference>
<dbReference type="AlphaFoldDB" id="A0A238L1V6"/>
<proteinExistence type="predicted"/>
<dbReference type="InterPro" id="IPR009351">
    <property type="entry name" value="AlkZ-like"/>
</dbReference>
<dbReference type="PANTHER" id="PTHR30528">
    <property type="entry name" value="CYTOPLASMIC PROTEIN"/>
    <property type="match status" value="1"/>
</dbReference>
<evidence type="ECO:0008006" key="3">
    <source>
        <dbReference type="Google" id="ProtNLM"/>
    </source>
</evidence>
<dbReference type="PANTHER" id="PTHR30528:SF0">
    <property type="entry name" value="CYTOPLASMIC PROTEIN"/>
    <property type="match status" value="1"/>
</dbReference>
<dbReference type="EMBL" id="FXYH01000019">
    <property type="protein sequence ID" value="SMX48967.1"/>
    <property type="molecule type" value="Genomic_DNA"/>
</dbReference>
<protein>
    <recommendedName>
        <fullName evidence="3">Winged helix DNA-binding domain-containing protein</fullName>
    </recommendedName>
</protein>
<evidence type="ECO:0000313" key="2">
    <source>
        <dbReference type="Proteomes" id="UP000220836"/>
    </source>
</evidence>